<sequence>MCYHSGVRMAFKSDYQSQLLVGFSTVTRHLMGVCGTVSVIVMKAVVGGRVLHELTTNPHKTRLDAKGITERDTDSVRAVRMINFYKKCL</sequence>
<comment type="caution">
    <text evidence="1">The sequence shown here is derived from an EMBL/GenBank/DDBJ whole genome shotgun (WGS) entry which is preliminary data.</text>
</comment>
<protein>
    <submittedName>
        <fullName evidence="1">Uncharacterized protein</fullName>
    </submittedName>
</protein>
<organism evidence="1 2">
    <name type="scientific">Tanacetum coccineum</name>
    <dbReference type="NCBI Taxonomy" id="301880"/>
    <lineage>
        <taxon>Eukaryota</taxon>
        <taxon>Viridiplantae</taxon>
        <taxon>Streptophyta</taxon>
        <taxon>Embryophyta</taxon>
        <taxon>Tracheophyta</taxon>
        <taxon>Spermatophyta</taxon>
        <taxon>Magnoliopsida</taxon>
        <taxon>eudicotyledons</taxon>
        <taxon>Gunneridae</taxon>
        <taxon>Pentapetalae</taxon>
        <taxon>asterids</taxon>
        <taxon>campanulids</taxon>
        <taxon>Asterales</taxon>
        <taxon>Asteraceae</taxon>
        <taxon>Asteroideae</taxon>
        <taxon>Anthemideae</taxon>
        <taxon>Anthemidinae</taxon>
        <taxon>Tanacetum</taxon>
    </lineage>
</organism>
<dbReference type="EMBL" id="BQNB010019307">
    <property type="protein sequence ID" value="GJT83941.1"/>
    <property type="molecule type" value="Genomic_DNA"/>
</dbReference>
<dbReference type="Proteomes" id="UP001151760">
    <property type="component" value="Unassembled WGS sequence"/>
</dbReference>
<evidence type="ECO:0000313" key="2">
    <source>
        <dbReference type="Proteomes" id="UP001151760"/>
    </source>
</evidence>
<reference evidence="1" key="2">
    <citation type="submission" date="2022-01" db="EMBL/GenBank/DDBJ databases">
        <authorList>
            <person name="Yamashiro T."/>
            <person name="Shiraishi A."/>
            <person name="Satake H."/>
            <person name="Nakayama K."/>
        </authorList>
    </citation>
    <scope>NUCLEOTIDE SEQUENCE</scope>
</reference>
<keyword evidence="2" id="KW-1185">Reference proteome</keyword>
<name>A0ABQ5H7W7_9ASTR</name>
<reference evidence="1" key="1">
    <citation type="journal article" date="2022" name="Int. J. Mol. Sci.">
        <title>Draft Genome of Tanacetum Coccineum: Genomic Comparison of Closely Related Tanacetum-Family Plants.</title>
        <authorList>
            <person name="Yamashiro T."/>
            <person name="Shiraishi A."/>
            <person name="Nakayama K."/>
            <person name="Satake H."/>
        </authorList>
    </citation>
    <scope>NUCLEOTIDE SEQUENCE</scope>
</reference>
<proteinExistence type="predicted"/>
<evidence type="ECO:0000313" key="1">
    <source>
        <dbReference type="EMBL" id="GJT83941.1"/>
    </source>
</evidence>
<gene>
    <name evidence="1" type="ORF">Tco_1058283</name>
</gene>
<accession>A0ABQ5H7W7</accession>